<evidence type="ECO:0000313" key="2">
    <source>
        <dbReference type="RefSeq" id="XP_075104573.1"/>
    </source>
</evidence>
<reference evidence="2" key="2">
    <citation type="submission" date="2025-08" db="UniProtKB">
        <authorList>
            <consortium name="RefSeq"/>
        </authorList>
    </citation>
    <scope>IDENTIFICATION</scope>
    <source>
        <tissue evidence="2">Leaf</tissue>
    </source>
</reference>
<protein>
    <submittedName>
        <fullName evidence="2">Uncharacterized protein LOC142178608</fullName>
    </submittedName>
</protein>
<reference evidence="1" key="1">
    <citation type="journal article" date="2014" name="Nat. Commun.">
        <title>The tobacco genome sequence and its comparison with those of tomato and potato.</title>
        <authorList>
            <person name="Sierro N."/>
            <person name="Battey J.N."/>
            <person name="Ouadi S."/>
            <person name="Bakaher N."/>
            <person name="Bovet L."/>
            <person name="Willig A."/>
            <person name="Goepfert S."/>
            <person name="Peitsch M.C."/>
            <person name="Ivanov N.V."/>
        </authorList>
    </citation>
    <scope>NUCLEOTIDE SEQUENCE [LARGE SCALE GENOMIC DNA]</scope>
</reference>
<name>A0AC58U513_TOBAC</name>
<proteinExistence type="predicted"/>
<dbReference type="Proteomes" id="UP000790787">
    <property type="component" value="Chromosome 24"/>
</dbReference>
<gene>
    <name evidence="2" type="primary">LOC142178608</name>
</gene>
<sequence>MQRKKASPFRFFNCIAEHPQFIQEVDQAWSTTGKDGKLQGVWNKLKRVKQVIKGLNTQHYKGVEDKIKVIRRELQEVQNKMSSILLNAELIEEEKELKSKLEKWILIEESIYRQRSRVQWLKLGDTNSAYCFAHTKNMSSLNGIHALTNDVGVQLHMEEDIEAEILDYYKQLLRSNAPAIPVIDPNVMQRGAVLKRDQQVQLIQPVTRQEIWKALQYINDLKTPGYYGLNAAFFKKSWHIIGEEVTQAVLNFFETSQMFKPINCTSITLIPKVRNPANIKEYRPISCSSGLEINKKKSSIFFGGVSQDMPADILEFLGIQKGELPIFMLPKKITKLIEAICRSFLWTGNNNISKKALLAWEKVCQPRSAGGFNVMDIGLWNKAAVSKQFWNLCKEKNKLWIQWVQCYYIKNKHIWEVQLNQASWIMRKIVKAKENFEASGYNYEDLRKMHDCSIKHIYHKLLYTKDRLLKWGIQTDQTCLLCTQANESIQHLFFECQYAAELWKMMLKWQGISRNIYGWSEELKWAENWTRSRNAKSELFKMVLAECVYFVWQERNARLFQDKARNWEIIGKLIVQEVHCRSNKEVGKALSKLDYNPM</sequence>
<evidence type="ECO:0000313" key="1">
    <source>
        <dbReference type="Proteomes" id="UP000790787"/>
    </source>
</evidence>
<keyword evidence="1" id="KW-1185">Reference proteome</keyword>
<accession>A0AC58U513</accession>
<dbReference type="RefSeq" id="XP_075104573.1">
    <property type="nucleotide sequence ID" value="XM_075248472.1"/>
</dbReference>
<organism evidence="1 2">
    <name type="scientific">Nicotiana tabacum</name>
    <name type="common">Common tobacco</name>
    <dbReference type="NCBI Taxonomy" id="4097"/>
    <lineage>
        <taxon>Eukaryota</taxon>
        <taxon>Viridiplantae</taxon>
        <taxon>Streptophyta</taxon>
        <taxon>Embryophyta</taxon>
        <taxon>Tracheophyta</taxon>
        <taxon>Spermatophyta</taxon>
        <taxon>Magnoliopsida</taxon>
        <taxon>eudicotyledons</taxon>
        <taxon>Gunneridae</taxon>
        <taxon>Pentapetalae</taxon>
        <taxon>asterids</taxon>
        <taxon>lamiids</taxon>
        <taxon>Solanales</taxon>
        <taxon>Solanaceae</taxon>
        <taxon>Nicotianoideae</taxon>
        <taxon>Nicotianeae</taxon>
        <taxon>Nicotiana</taxon>
    </lineage>
</organism>